<organism evidence="2 3">
    <name type="scientific">Globodera pallida</name>
    <name type="common">Potato cyst nematode worm</name>
    <name type="synonym">Heterodera pallida</name>
    <dbReference type="NCBI Taxonomy" id="36090"/>
    <lineage>
        <taxon>Eukaryota</taxon>
        <taxon>Metazoa</taxon>
        <taxon>Ecdysozoa</taxon>
        <taxon>Nematoda</taxon>
        <taxon>Chromadorea</taxon>
        <taxon>Rhabditida</taxon>
        <taxon>Tylenchina</taxon>
        <taxon>Tylenchomorpha</taxon>
        <taxon>Tylenchoidea</taxon>
        <taxon>Heteroderidae</taxon>
        <taxon>Heteroderinae</taxon>
        <taxon>Globodera</taxon>
    </lineage>
</organism>
<feature type="compositionally biased region" description="Basic and acidic residues" evidence="1">
    <location>
        <begin position="107"/>
        <end position="119"/>
    </location>
</feature>
<feature type="region of interest" description="Disordered" evidence="1">
    <location>
        <begin position="99"/>
        <end position="119"/>
    </location>
</feature>
<dbReference type="AlphaFoldDB" id="A0A183BKL8"/>
<sequence length="119" mass="12963">MISAVVVRGERDRKADSAGNGTSAGGGRTPTLFALVSAILFQQRLKQRRRNRAKSSPEVFPVASSPPKTVARKKFSISLKHSQSLPLIRPKASLRQQQSMVAAEAAVETKKGTEQQQHK</sequence>
<evidence type="ECO:0000313" key="2">
    <source>
        <dbReference type="Proteomes" id="UP000050741"/>
    </source>
</evidence>
<feature type="region of interest" description="Disordered" evidence="1">
    <location>
        <begin position="1"/>
        <end position="29"/>
    </location>
</feature>
<keyword evidence="2" id="KW-1185">Reference proteome</keyword>
<evidence type="ECO:0000256" key="1">
    <source>
        <dbReference type="SAM" id="MobiDB-lite"/>
    </source>
</evidence>
<proteinExistence type="predicted"/>
<accession>A0A183BKL8</accession>
<dbReference type="WBParaSite" id="GPLIN_000114900">
    <property type="protein sequence ID" value="GPLIN_000114900"/>
    <property type="gene ID" value="GPLIN_000114900"/>
</dbReference>
<dbReference type="Proteomes" id="UP000050741">
    <property type="component" value="Unassembled WGS sequence"/>
</dbReference>
<evidence type="ECO:0000313" key="3">
    <source>
        <dbReference type="WBParaSite" id="GPLIN_000114900"/>
    </source>
</evidence>
<reference evidence="3" key="2">
    <citation type="submission" date="2016-06" db="UniProtKB">
        <authorList>
            <consortium name="WormBaseParasite"/>
        </authorList>
    </citation>
    <scope>IDENTIFICATION</scope>
</reference>
<name>A0A183BKL8_GLOPA</name>
<feature type="region of interest" description="Disordered" evidence="1">
    <location>
        <begin position="47"/>
        <end position="67"/>
    </location>
</feature>
<reference evidence="2" key="1">
    <citation type="submission" date="2014-05" db="EMBL/GenBank/DDBJ databases">
        <title>The genome and life-stage specific transcriptomes of Globodera pallida elucidate key aspects of plant parasitism by a cyst nematode.</title>
        <authorList>
            <person name="Cotton J.A."/>
            <person name="Lilley C.J."/>
            <person name="Jones L.M."/>
            <person name="Kikuchi T."/>
            <person name="Reid A.J."/>
            <person name="Thorpe P."/>
            <person name="Tsai I.J."/>
            <person name="Beasley H."/>
            <person name="Blok V."/>
            <person name="Cock P.J.A."/>
            <person name="Van den Akker S.E."/>
            <person name="Holroyd N."/>
            <person name="Hunt M."/>
            <person name="Mantelin S."/>
            <person name="Naghra H."/>
            <person name="Pain A."/>
            <person name="Palomares-Rius J.E."/>
            <person name="Zarowiecki M."/>
            <person name="Berriman M."/>
            <person name="Jones J.T."/>
            <person name="Urwin P.E."/>
        </authorList>
    </citation>
    <scope>NUCLEOTIDE SEQUENCE [LARGE SCALE GENOMIC DNA]</scope>
    <source>
        <strain evidence="2">Lindley</strain>
    </source>
</reference>
<protein>
    <submittedName>
        <fullName evidence="3">Uncharacterized protein</fullName>
    </submittedName>
</protein>